<feature type="non-terminal residue" evidence="2">
    <location>
        <position position="1"/>
    </location>
</feature>
<proteinExistence type="predicted"/>
<evidence type="ECO:0000313" key="2">
    <source>
        <dbReference type="EMBL" id="KAF7233672.1"/>
    </source>
</evidence>
<gene>
    <name evidence="2" type="ORF">EG68_12534</name>
</gene>
<evidence type="ECO:0000256" key="1">
    <source>
        <dbReference type="SAM" id="MobiDB-lite"/>
    </source>
</evidence>
<reference evidence="2" key="1">
    <citation type="submission" date="2019-07" db="EMBL/GenBank/DDBJ databases">
        <title>Annotation for the trematode Paragonimus miyazaki's.</title>
        <authorList>
            <person name="Choi Y.-J."/>
        </authorList>
    </citation>
    <scope>NUCLEOTIDE SEQUENCE</scope>
    <source>
        <strain evidence="2">Japan</strain>
    </source>
</reference>
<feature type="region of interest" description="Disordered" evidence="1">
    <location>
        <begin position="26"/>
        <end position="63"/>
    </location>
</feature>
<organism evidence="2 3">
    <name type="scientific">Paragonimus skrjabini miyazakii</name>
    <dbReference type="NCBI Taxonomy" id="59628"/>
    <lineage>
        <taxon>Eukaryota</taxon>
        <taxon>Metazoa</taxon>
        <taxon>Spiralia</taxon>
        <taxon>Lophotrochozoa</taxon>
        <taxon>Platyhelminthes</taxon>
        <taxon>Trematoda</taxon>
        <taxon>Digenea</taxon>
        <taxon>Plagiorchiida</taxon>
        <taxon>Troglotremata</taxon>
        <taxon>Troglotrematidae</taxon>
        <taxon>Paragonimus</taxon>
    </lineage>
</organism>
<dbReference type="AlphaFoldDB" id="A0A8S9YBT3"/>
<sequence>VPLDSELHFGASTRVYVIRERPNPLYNGPLGNSESGTANADGTNPMGPENRSSSSFMDDSSFGSNSLLPQSEVELDNLTEFNTAHNRRIASIVDVTSNSSSLGLAKSGKRKHYNVHFSDADEVINPEDVDPSVGRFRNLVQETFIPNKRAKGSHEGAFLGVAAPETTEQPIRTMNTAVRVVPNGAHIGSSGTNSLMSANALFGPTYSLAAKLGLPLPNLAPEIESEPREPTLPPTLAMLHAHAHSRPGTLITSLPDGRQTGRLSASDILGTDADGQIGVVGLESGLVEPEFPKRKKYAKEAWPGKRPGFLVGPTA</sequence>
<dbReference type="EMBL" id="JTDE01020891">
    <property type="protein sequence ID" value="KAF7233672.1"/>
    <property type="molecule type" value="Genomic_DNA"/>
</dbReference>
<comment type="caution">
    <text evidence="2">The sequence shown here is derived from an EMBL/GenBank/DDBJ whole genome shotgun (WGS) entry which is preliminary data.</text>
</comment>
<accession>A0A8S9YBT3</accession>
<feature type="compositionally biased region" description="Polar residues" evidence="1">
    <location>
        <begin position="30"/>
        <end position="42"/>
    </location>
</feature>
<name>A0A8S9YBT3_9TREM</name>
<dbReference type="Gene3D" id="6.10.250.1290">
    <property type="match status" value="1"/>
</dbReference>
<protein>
    <submittedName>
        <fullName evidence="2">Nuclear inhibitor of protein phosphatase 1</fullName>
    </submittedName>
</protein>
<dbReference type="OrthoDB" id="4096268at2759"/>
<evidence type="ECO:0000313" key="3">
    <source>
        <dbReference type="Proteomes" id="UP000822476"/>
    </source>
</evidence>
<dbReference type="Proteomes" id="UP000822476">
    <property type="component" value="Unassembled WGS sequence"/>
</dbReference>
<keyword evidence="3" id="KW-1185">Reference proteome</keyword>
<feature type="compositionally biased region" description="Low complexity" evidence="1">
    <location>
        <begin position="52"/>
        <end position="63"/>
    </location>
</feature>